<gene>
    <name evidence="1" type="ORF">SDC9_185311</name>
</gene>
<dbReference type="EMBL" id="VSSQ01092651">
    <property type="protein sequence ID" value="MPN37790.1"/>
    <property type="molecule type" value="Genomic_DNA"/>
</dbReference>
<comment type="caution">
    <text evidence="1">The sequence shown here is derived from an EMBL/GenBank/DDBJ whole genome shotgun (WGS) entry which is preliminary data.</text>
</comment>
<dbReference type="AlphaFoldDB" id="A0A645HGD5"/>
<proteinExistence type="predicted"/>
<name>A0A645HGD5_9ZZZZ</name>
<sequence length="80" mass="8883">MGSEAAHERKNITYSSPDMDLCQTATGILDTYSRNGHNGLDQRQSFKRAHFDGMGCSHDCYGMVAAQRSPSHETWVLSCD</sequence>
<accession>A0A645HGD5</accession>
<protein>
    <submittedName>
        <fullName evidence="1">Uncharacterized protein</fullName>
    </submittedName>
</protein>
<organism evidence="1">
    <name type="scientific">bioreactor metagenome</name>
    <dbReference type="NCBI Taxonomy" id="1076179"/>
    <lineage>
        <taxon>unclassified sequences</taxon>
        <taxon>metagenomes</taxon>
        <taxon>ecological metagenomes</taxon>
    </lineage>
</organism>
<reference evidence="1" key="1">
    <citation type="submission" date="2019-08" db="EMBL/GenBank/DDBJ databases">
        <authorList>
            <person name="Kucharzyk K."/>
            <person name="Murdoch R.W."/>
            <person name="Higgins S."/>
            <person name="Loffler F."/>
        </authorList>
    </citation>
    <scope>NUCLEOTIDE SEQUENCE</scope>
</reference>
<evidence type="ECO:0000313" key="1">
    <source>
        <dbReference type="EMBL" id="MPN37790.1"/>
    </source>
</evidence>